<dbReference type="OrthoDB" id="10253186at2759"/>
<dbReference type="AlphaFoldDB" id="A0A4Z1SQV1"/>
<evidence type="ECO:0000313" key="2">
    <source>
        <dbReference type="Proteomes" id="UP000315496"/>
    </source>
</evidence>
<keyword evidence="2" id="KW-1185">Reference proteome</keyword>
<reference evidence="1 2" key="1">
    <citation type="submission" date="2019-05" db="EMBL/GenBank/DDBJ databases">
        <title>The compact genome of Giardia muris reveals important steps in the evolution of intestinal protozoan parasites.</title>
        <authorList>
            <person name="Xu F."/>
            <person name="Jimenez-Gonzalez A."/>
            <person name="Einarsson E."/>
            <person name="Astvaldsson A."/>
            <person name="Peirasmaki D."/>
            <person name="Eckmann L."/>
            <person name="Andersson J.O."/>
            <person name="Svard S.G."/>
            <person name="Jerlstrom-Hultqvist J."/>
        </authorList>
    </citation>
    <scope>NUCLEOTIDE SEQUENCE [LARGE SCALE GENOMIC DNA]</scope>
    <source>
        <strain evidence="1 2">Roberts-Thomson</strain>
    </source>
</reference>
<dbReference type="VEuPathDB" id="GiardiaDB:GMRT_14378"/>
<evidence type="ECO:0000313" key="1">
    <source>
        <dbReference type="EMBL" id="TNJ28226.1"/>
    </source>
</evidence>
<proteinExistence type="predicted"/>
<organism evidence="1 2">
    <name type="scientific">Giardia muris</name>
    <dbReference type="NCBI Taxonomy" id="5742"/>
    <lineage>
        <taxon>Eukaryota</taxon>
        <taxon>Metamonada</taxon>
        <taxon>Diplomonadida</taxon>
        <taxon>Hexamitidae</taxon>
        <taxon>Giardiinae</taxon>
        <taxon>Giardia</taxon>
    </lineage>
</organism>
<name>A0A4Z1SQV1_GIAMU</name>
<comment type="caution">
    <text evidence="1">The sequence shown here is derived from an EMBL/GenBank/DDBJ whole genome shotgun (WGS) entry which is preliminary data.</text>
</comment>
<dbReference type="Proteomes" id="UP000315496">
    <property type="component" value="Chromosome 2"/>
</dbReference>
<accession>A0A4Z1SQV1</accession>
<protein>
    <submittedName>
        <fullName evidence="1">Uncharacterized protein</fullName>
    </submittedName>
</protein>
<dbReference type="EMBL" id="VDLU01000002">
    <property type="protein sequence ID" value="TNJ28226.1"/>
    <property type="molecule type" value="Genomic_DNA"/>
</dbReference>
<gene>
    <name evidence="1" type="ORF">GMRT_14378</name>
</gene>
<sequence>MASQLLKDLSEGNFEAVERALIKAPNRLVETRNTLIHSRIRALILDPNVDPGAIEYLIPVGTNRAITSLFTEVDRLVELFEVALGLAPTNRIYSVPPLFLLMDSMIETSRELRASMSEMLPRLLDYVQRADTEYAKLGFVYLISQLFVRGVISTQQDFRPLADYIRQDLQVCGDYYVTLLYARVIIHLRPFHLETLDPDSLQLRSLANLTQLNFGNEGPKAICELADSTPIGEQYFRLRHIQFSHGRVIYAEANKDHDLGGGVLVCGRLSLCLVIGPTVILRLYYDSVTRIQISYRRALMLLTFPFTLLPRLSAIRDWGKPTSPSRLTHQSQEVVIELKVEDSSTLVAFRDDAAPIIAQCRALILYSASQSLDDVVGVGSGPNMNPATATALQSQTFQSFDASSRISLNESSYERKTRRAAIYVLPIRYSVTEPPMKADVPPLSPEAFSPELLRSQGGLKAAHPFSSASVPCTPKDLLRASSSIDIMELKAKHRAELTEFRASRGAHLEELMCQLRSDEEAFKAICSDFREELTLGYEIFREMWEQVNSAILEFKRDLVALQQRQHQELNQAPESISGASLDRKRARLLELRSSRRPLSRA</sequence>